<dbReference type="EMBL" id="DWUX01000137">
    <property type="protein sequence ID" value="HJD39901.1"/>
    <property type="molecule type" value="Genomic_DNA"/>
</dbReference>
<organism evidence="3 4">
    <name type="scientific">Candidatus Blautia stercoripullorum</name>
    <dbReference type="NCBI Taxonomy" id="2838502"/>
    <lineage>
        <taxon>Bacteria</taxon>
        <taxon>Bacillati</taxon>
        <taxon>Bacillota</taxon>
        <taxon>Clostridia</taxon>
        <taxon>Lachnospirales</taxon>
        <taxon>Lachnospiraceae</taxon>
        <taxon>Blautia</taxon>
    </lineage>
</organism>
<protein>
    <submittedName>
        <fullName evidence="3">NAD-dependent malic enzyme</fullName>
    </submittedName>
</protein>
<dbReference type="Gene3D" id="3.40.50.10380">
    <property type="entry name" value="Malic enzyme, N-terminal domain"/>
    <property type="match status" value="1"/>
</dbReference>
<dbReference type="AlphaFoldDB" id="A0A9D2U3M4"/>
<evidence type="ECO:0000259" key="2">
    <source>
        <dbReference type="Pfam" id="PF00390"/>
    </source>
</evidence>
<reference evidence="3" key="2">
    <citation type="submission" date="2021-04" db="EMBL/GenBank/DDBJ databases">
        <authorList>
            <person name="Gilroy R."/>
        </authorList>
    </citation>
    <scope>NUCLEOTIDE SEQUENCE</scope>
    <source>
        <strain evidence="3">ChiW19-6364</strain>
    </source>
</reference>
<dbReference type="InterPro" id="IPR037062">
    <property type="entry name" value="Malic_N_dom_sf"/>
</dbReference>
<dbReference type="PANTHER" id="PTHR43237">
    <property type="entry name" value="NADP-DEPENDENT MALIC ENZYME"/>
    <property type="match status" value="1"/>
</dbReference>
<dbReference type="PANTHER" id="PTHR43237:SF4">
    <property type="entry name" value="NADP-DEPENDENT MALIC ENZYME"/>
    <property type="match status" value="1"/>
</dbReference>
<dbReference type="InterPro" id="IPR012301">
    <property type="entry name" value="Malic_N_dom"/>
</dbReference>
<feature type="non-terminal residue" evidence="3">
    <location>
        <position position="59"/>
    </location>
</feature>
<gene>
    <name evidence="3" type="ORF">H9913_07710</name>
</gene>
<dbReference type="Proteomes" id="UP000823850">
    <property type="component" value="Unassembled WGS sequence"/>
</dbReference>
<evidence type="ECO:0000256" key="1">
    <source>
        <dbReference type="ARBA" id="ARBA00023002"/>
    </source>
</evidence>
<accession>A0A9D2U3M4</accession>
<evidence type="ECO:0000313" key="4">
    <source>
        <dbReference type="Proteomes" id="UP000823850"/>
    </source>
</evidence>
<name>A0A9D2U3M4_9FIRM</name>
<keyword evidence="1" id="KW-0560">Oxidoreductase</keyword>
<reference evidence="3" key="1">
    <citation type="journal article" date="2021" name="PeerJ">
        <title>Extensive microbial diversity within the chicken gut microbiome revealed by metagenomics and culture.</title>
        <authorList>
            <person name="Gilroy R."/>
            <person name="Ravi A."/>
            <person name="Getino M."/>
            <person name="Pursley I."/>
            <person name="Horton D.L."/>
            <person name="Alikhan N.F."/>
            <person name="Baker D."/>
            <person name="Gharbi K."/>
            <person name="Hall N."/>
            <person name="Watson M."/>
            <person name="Adriaenssens E.M."/>
            <person name="Foster-Nyarko E."/>
            <person name="Jarju S."/>
            <person name="Secka A."/>
            <person name="Antonio M."/>
            <person name="Oren A."/>
            <person name="Chaudhuri R.R."/>
            <person name="La Ragione R."/>
            <person name="Hildebrand F."/>
            <person name="Pallen M.J."/>
        </authorList>
    </citation>
    <scope>NUCLEOTIDE SEQUENCE</scope>
    <source>
        <strain evidence="3">ChiW19-6364</strain>
    </source>
</reference>
<dbReference type="InterPro" id="IPR051674">
    <property type="entry name" value="Malate_Decarboxylase"/>
</dbReference>
<dbReference type="GO" id="GO:0016616">
    <property type="term" value="F:oxidoreductase activity, acting on the CH-OH group of donors, NAD or NADP as acceptor"/>
    <property type="evidence" value="ECO:0007669"/>
    <property type="project" value="InterPro"/>
</dbReference>
<dbReference type="SUPFAM" id="SSF53223">
    <property type="entry name" value="Aminoacid dehydrogenase-like, N-terminal domain"/>
    <property type="match status" value="1"/>
</dbReference>
<comment type="caution">
    <text evidence="3">The sequence shown here is derived from an EMBL/GenBank/DDBJ whole genome shotgun (WGS) entry which is preliminary data.</text>
</comment>
<dbReference type="InterPro" id="IPR046346">
    <property type="entry name" value="Aminoacid_DH-like_N_sf"/>
</dbReference>
<sequence>MDKREFALKQHEEWAGKIEVISRAKIETPEDLSVAYTPGVAEPCVEISKDVDLSYKYTR</sequence>
<proteinExistence type="predicted"/>
<dbReference type="Pfam" id="PF00390">
    <property type="entry name" value="malic"/>
    <property type="match status" value="1"/>
</dbReference>
<dbReference type="GO" id="GO:0004470">
    <property type="term" value="F:malic enzyme activity"/>
    <property type="evidence" value="ECO:0007669"/>
    <property type="project" value="InterPro"/>
</dbReference>
<evidence type="ECO:0000313" key="3">
    <source>
        <dbReference type="EMBL" id="HJD39901.1"/>
    </source>
</evidence>
<feature type="domain" description="Malic enzyme N-terminal" evidence="2">
    <location>
        <begin position="16"/>
        <end position="58"/>
    </location>
</feature>